<protein>
    <submittedName>
        <fullName evidence="12">Phosphoglucosamine mutase</fullName>
    </submittedName>
</protein>
<dbReference type="GO" id="GO:0004615">
    <property type="term" value="F:phosphomannomutase activity"/>
    <property type="evidence" value="ECO:0007669"/>
    <property type="project" value="TreeGrafter"/>
</dbReference>
<reference evidence="13" key="1">
    <citation type="submission" date="2015-11" db="EMBL/GenBank/DDBJ databases">
        <authorList>
            <person name="Seth-Smith H.M.B."/>
        </authorList>
    </citation>
    <scope>NUCLEOTIDE SEQUENCE [LARGE SCALE GENOMIC DNA]</scope>
    <source>
        <strain evidence="13">2013Ark11</strain>
    </source>
</reference>
<dbReference type="PANTHER" id="PTHR42946:SF1">
    <property type="entry name" value="PHOSPHOGLUCOMUTASE (ALPHA-D-GLUCOSE-1,6-BISPHOSPHATE-DEPENDENT)"/>
    <property type="match status" value="1"/>
</dbReference>
<keyword evidence="3" id="KW-0597">Phosphoprotein</keyword>
<comment type="cofactor">
    <cofactor evidence="1">
        <name>Mg(2+)</name>
        <dbReference type="ChEBI" id="CHEBI:18420"/>
    </cofactor>
</comment>
<evidence type="ECO:0000256" key="4">
    <source>
        <dbReference type="ARBA" id="ARBA00022723"/>
    </source>
</evidence>
<dbReference type="InterPro" id="IPR005846">
    <property type="entry name" value="A-D-PHexomutase_a/b/a-III"/>
</dbReference>
<dbReference type="Gene3D" id="3.30.310.50">
    <property type="entry name" value="Alpha-D-phosphohexomutase, C-terminal domain"/>
    <property type="match status" value="1"/>
</dbReference>
<dbReference type="Proteomes" id="UP000198651">
    <property type="component" value="Chromosome I"/>
</dbReference>
<dbReference type="SUPFAM" id="SSF53738">
    <property type="entry name" value="Phosphoglucomutase, first 3 domains"/>
    <property type="match status" value="3"/>
</dbReference>
<feature type="domain" description="Alpha-D-phosphohexomutase alpha/beta/alpha" evidence="10">
    <location>
        <begin position="166"/>
        <end position="264"/>
    </location>
</feature>
<keyword evidence="4 7" id="KW-0479">Metal-binding</keyword>
<dbReference type="InterPro" id="IPR036900">
    <property type="entry name" value="A-D-PHexomutase_C_sf"/>
</dbReference>
<dbReference type="InterPro" id="IPR005844">
    <property type="entry name" value="A-D-PHexomutase_a/b/a-I"/>
</dbReference>
<dbReference type="PROSITE" id="PS00710">
    <property type="entry name" value="PGM_PMM"/>
    <property type="match status" value="1"/>
</dbReference>
<evidence type="ECO:0000256" key="1">
    <source>
        <dbReference type="ARBA" id="ARBA00001946"/>
    </source>
</evidence>
<dbReference type="PRINTS" id="PR00509">
    <property type="entry name" value="PGMPMM"/>
</dbReference>
<dbReference type="InterPro" id="IPR005843">
    <property type="entry name" value="A-D-PHexomutase_C"/>
</dbReference>
<dbReference type="OrthoDB" id="9803322at2"/>
<feature type="domain" description="Alpha-D-phosphohexomutase alpha/beta/alpha" evidence="11">
    <location>
        <begin position="268"/>
        <end position="356"/>
    </location>
</feature>
<evidence type="ECO:0000259" key="10">
    <source>
        <dbReference type="Pfam" id="PF02879"/>
    </source>
</evidence>
<dbReference type="InterPro" id="IPR016055">
    <property type="entry name" value="A-D-PHexomutase_a/b/a-I/II/III"/>
</dbReference>
<dbReference type="Gene3D" id="3.40.120.10">
    <property type="entry name" value="Alpha-D-Glucose-1,6-Bisphosphate, subunit A, domain 3"/>
    <property type="match status" value="3"/>
</dbReference>
<evidence type="ECO:0000259" key="8">
    <source>
        <dbReference type="Pfam" id="PF00408"/>
    </source>
</evidence>
<evidence type="ECO:0000256" key="7">
    <source>
        <dbReference type="RuleBase" id="RU004326"/>
    </source>
</evidence>
<keyword evidence="5 7" id="KW-0460">Magnesium</keyword>
<dbReference type="SUPFAM" id="SSF55957">
    <property type="entry name" value="Phosphoglucomutase, C-terminal domain"/>
    <property type="match status" value="1"/>
</dbReference>
<dbReference type="Pfam" id="PF02878">
    <property type="entry name" value="PGM_PMM_I"/>
    <property type="match status" value="1"/>
</dbReference>
<organism evidence="12 13">
    <name type="scientific">Candidatus Ichthyocystis hellenicum</name>
    <dbReference type="NCBI Taxonomy" id="1561003"/>
    <lineage>
        <taxon>Bacteria</taxon>
        <taxon>Pseudomonadati</taxon>
        <taxon>Pseudomonadota</taxon>
        <taxon>Betaproteobacteria</taxon>
        <taxon>Burkholderiales</taxon>
        <taxon>Candidatus Ichthyocystis</taxon>
    </lineage>
</organism>
<keyword evidence="6" id="KW-0413">Isomerase</keyword>
<dbReference type="Pfam" id="PF00408">
    <property type="entry name" value="PGM_PMM_IV"/>
    <property type="match status" value="1"/>
</dbReference>
<dbReference type="InterPro" id="IPR050060">
    <property type="entry name" value="Phosphoglucosamine_mutase"/>
</dbReference>
<evidence type="ECO:0000256" key="3">
    <source>
        <dbReference type="ARBA" id="ARBA00022553"/>
    </source>
</evidence>
<dbReference type="GO" id="GO:0009252">
    <property type="term" value="P:peptidoglycan biosynthetic process"/>
    <property type="evidence" value="ECO:0007669"/>
    <property type="project" value="TreeGrafter"/>
</dbReference>
<name>A0A0S4M242_9BURK</name>
<evidence type="ECO:0000313" key="12">
    <source>
        <dbReference type="EMBL" id="CUT17833.1"/>
    </source>
</evidence>
<dbReference type="Pfam" id="PF02879">
    <property type="entry name" value="PGM_PMM_II"/>
    <property type="match status" value="1"/>
</dbReference>
<dbReference type="GO" id="GO:0005829">
    <property type="term" value="C:cytosol"/>
    <property type="evidence" value="ECO:0007669"/>
    <property type="project" value="TreeGrafter"/>
</dbReference>
<dbReference type="Pfam" id="PF02880">
    <property type="entry name" value="PGM_PMM_III"/>
    <property type="match status" value="1"/>
</dbReference>
<evidence type="ECO:0000256" key="2">
    <source>
        <dbReference type="ARBA" id="ARBA00010231"/>
    </source>
</evidence>
<keyword evidence="13" id="KW-1185">Reference proteome</keyword>
<sequence>MGDCLPSFIKFGTDGIRGRYGLFPITSACFCRVSYSYAVVMRRLYPSCLPIVLIGRDTRASGVPLSEGVIAGLMAAGIEVWDIGVVSTPIISSLVCQHSVLGGIVVSASHNPYYDNGLKFFSHDGFKLSSSLEDEITSEFNGLDENIYFASRSSGAIHKRYDLLEKYLNDSVNHFSEMPTSIVPCRVAVDCAHGALYRVAPLMFQSLGFEVLPICCSPNGYNVNNLCGSTSPDFLANFVRSGKADVGVCFDADGDRVLLIMPDGNVCDGNIILYLFFRRWLMNSTVSGVVGTVMTNSAIENFFKSEGVSFYRSLVGDKNIVKTMILEKATFGGEPSGHLIVNRDNRLCFDALFNVIDLILSFHTLDDIYQEYLSISLYPQKLLNVRIKKHYNWEDDVRLQYYLDDCRKAGGDFFRVLVRLSGTEPVLRIMLEAKEERFINVVASHLSCIVNAAQDLIVGD</sequence>
<dbReference type="InterPro" id="IPR005841">
    <property type="entry name" value="Alpha-D-phosphohexomutase_SF"/>
</dbReference>
<dbReference type="InterPro" id="IPR016066">
    <property type="entry name" value="A-D-PHexomutase_CS"/>
</dbReference>
<dbReference type="PATRIC" id="fig|1561003.3.peg.1038"/>
<accession>A0A0S4M242</accession>
<dbReference type="PANTHER" id="PTHR42946">
    <property type="entry name" value="PHOSPHOHEXOSE MUTASE"/>
    <property type="match status" value="1"/>
</dbReference>
<evidence type="ECO:0000256" key="6">
    <source>
        <dbReference type="ARBA" id="ARBA00023235"/>
    </source>
</evidence>
<gene>
    <name evidence="12" type="primary">glmM</name>
    <name evidence="12" type="ORF">Ark11_1014</name>
</gene>
<dbReference type="STRING" id="1561003.Ark11_1014"/>
<proteinExistence type="inferred from homology"/>
<evidence type="ECO:0000259" key="9">
    <source>
        <dbReference type="Pfam" id="PF02878"/>
    </source>
</evidence>
<dbReference type="GO" id="GO:0000287">
    <property type="term" value="F:magnesium ion binding"/>
    <property type="evidence" value="ECO:0007669"/>
    <property type="project" value="InterPro"/>
</dbReference>
<dbReference type="RefSeq" id="WP_092343620.1">
    <property type="nucleotide sequence ID" value="NZ_LN906597.1"/>
</dbReference>
<evidence type="ECO:0000313" key="13">
    <source>
        <dbReference type="Proteomes" id="UP000198651"/>
    </source>
</evidence>
<dbReference type="GO" id="GO:0006048">
    <property type="term" value="P:UDP-N-acetylglucosamine biosynthetic process"/>
    <property type="evidence" value="ECO:0007669"/>
    <property type="project" value="TreeGrafter"/>
</dbReference>
<feature type="domain" description="Alpha-D-phosphohexomutase C-terminal" evidence="8">
    <location>
        <begin position="415"/>
        <end position="436"/>
    </location>
</feature>
<dbReference type="GO" id="GO:0005975">
    <property type="term" value="P:carbohydrate metabolic process"/>
    <property type="evidence" value="ECO:0007669"/>
    <property type="project" value="InterPro"/>
</dbReference>
<feature type="domain" description="Alpha-D-phosphohexomutase alpha/beta/alpha" evidence="9">
    <location>
        <begin position="10"/>
        <end position="145"/>
    </location>
</feature>
<comment type="similarity">
    <text evidence="2 7">Belongs to the phosphohexose mutase family.</text>
</comment>
<dbReference type="EMBL" id="LN906597">
    <property type="protein sequence ID" value="CUT17833.1"/>
    <property type="molecule type" value="Genomic_DNA"/>
</dbReference>
<dbReference type="AlphaFoldDB" id="A0A0S4M242"/>
<evidence type="ECO:0000259" key="11">
    <source>
        <dbReference type="Pfam" id="PF02880"/>
    </source>
</evidence>
<evidence type="ECO:0000256" key="5">
    <source>
        <dbReference type="ARBA" id="ARBA00022842"/>
    </source>
</evidence>
<dbReference type="InterPro" id="IPR005845">
    <property type="entry name" value="A-D-PHexomutase_a/b/a-II"/>
</dbReference>
<dbReference type="GO" id="GO:0008966">
    <property type="term" value="F:phosphoglucosamine mutase activity"/>
    <property type="evidence" value="ECO:0007669"/>
    <property type="project" value="TreeGrafter"/>
</dbReference>